<feature type="transmembrane region" description="Helical" evidence="5">
    <location>
        <begin position="99"/>
        <end position="118"/>
    </location>
</feature>
<evidence type="ECO:0000256" key="4">
    <source>
        <dbReference type="ARBA" id="ARBA00023136"/>
    </source>
</evidence>
<keyword evidence="4 5" id="KW-0472">Membrane</keyword>
<keyword evidence="3 5" id="KW-1133">Transmembrane helix</keyword>
<dbReference type="RefSeq" id="WP_066698935.1">
    <property type="nucleotide sequence ID" value="NZ_FRBM01000002.1"/>
</dbReference>
<name>A0ABX2X249_9FLAO</name>
<comment type="caution">
    <text evidence="6">The sequence shown here is derived from an EMBL/GenBank/DDBJ whole genome shotgun (WGS) entry which is preliminary data.</text>
</comment>
<organism evidence="6 7">
    <name type="scientific">Chryseobacterium contaminans</name>
    <dbReference type="NCBI Taxonomy" id="1423959"/>
    <lineage>
        <taxon>Bacteria</taxon>
        <taxon>Pseudomonadati</taxon>
        <taxon>Bacteroidota</taxon>
        <taxon>Flavobacteriia</taxon>
        <taxon>Flavobacteriales</taxon>
        <taxon>Weeksellaceae</taxon>
        <taxon>Chryseobacterium group</taxon>
        <taxon>Chryseobacterium</taxon>
    </lineage>
</organism>
<gene>
    <name evidence="6" type="ORF">BBH99_12495</name>
</gene>
<reference evidence="6 7" key="1">
    <citation type="submission" date="2016-07" db="EMBL/GenBank/DDBJ databases">
        <authorList>
            <person name="Jeong J.-J."/>
            <person name="Kim D.W."/>
            <person name="Sang M.K."/>
            <person name="Choi I.-G."/>
            <person name="Kim K.D."/>
        </authorList>
    </citation>
    <scope>NUCLEOTIDE SEQUENCE [LARGE SCALE GENOMIC DNA]</scope>
    <source>
        <strain evidence="6 7">C-26</strain>
    </source>
</reference>
<protein>
    <recommendedName>
        <fullName evidence="8">DoxX-like family protein</fullName>
    </recommendedName>
</protein>
<evidence type="ECO:0000256" key="1">
    <source>
        <dbReference type="ARBA" id="ARBA00004141"/>
    </source>
</evidence>
<evidence type="ECO:0000256" key="2">
    <source>
        <dbReference type="ARBA" id="ARBA00022692"/>
    </source>
</evidence>
<evidence type="ECO:0000313" key="6">
    <source>
        <dbReference type="EMBL" id="OCA76532.1"/>
    </source>
</evidence>
<keyword evidence="7" id="KW-1185">Reference proteome</keyword>
<feature type="transmembrane region" description="Helical" evidence="5">
    <location>
        <begin position="44"/>
        <end position="65"/>
    </location>
</feature>
<feature type="transmembrane region" description="Helical" evidence="5">
    <location>
        <begin position="6"/>
        <end position="24"/>
    </location>
</feature>
<dbReference type="InterPro" id="IPR032808">
    <property type="entry name" value="DoxX"/>
</dbReference>
<proteinExistence type="predicted"/>
<dbReference type="EMBL" id="MAYF01000327">
    <property type="protein sequence ID" value="OCA76532.1"/>
    <property type="molecule type" value="Genomic_DNA"/>
</dbReference>
<dbReference type="Proteomes" id="UP000093508">
    <property type="component" value="Unassembled WGS sequence"/>
</dbReference>
<sequence length="124" mass="13880">MNTILWIIQGLLSLFFIMPGYGKITGSKKKHVADGQLKPNSSIIPIRILGFLELSGCLGIIFPWLFSILPILTPMAATGFCLIMLAGIFVHIQKKEYKMLPMLIIVFILSAAVSYFRFFNLSVK</sequence>
<comment type="subcellular location">
    <subcellularLocation>
        <location evidence="1">Membrane</location>
        <topology evidence="1">Multi-pass membrane protein</topology>
    </subcellularLocation>
</comment>
<accession>A0ABX2X249</accession>
<evidence type="ECO:0008006" key="8">
    <source>
        <dbReference type="Google" id="ProtNLM"/>
    </source>
</evidence>
<evidence type="ECO:0000256" key="3">
    <source>
        <dbReference type="ARBA" id="ARBA00022989"/>
    </source>
</evidence>
<evidence type="ECO:0000313" key="7">
    <source>
        <dbReference type="Proteomes" id="UP000093508"/>
    </source>
</evidence>
<dbReference type="Pfam" id="PF13564">
    <property type="entry name" value="DoxX_2"/>
    <property type="match status" value="1"/>
</dbReference>
<feature type="transmembrane region" description="Helical" evidence="5">
    <location>
        <begin position="71"/>
        <end position="92"/>
    </location>
</feature>
<keyword evidence="2 5" id="KW-0812">Transmembrane</keyword>
<evidence type="ECO:0000256" key="5">
    <source>
        <dbReference type="SAM" id="Phobius"/>
    </source>
</evidence>